<accession>A0A1H1NK43</accession>
<dbReference type="OrthoDB" id="513181at2"/>
<dbReference type="CDD" id="cd02209">
    <property type="entry name" value="cupin_XRE_C"/>
    <property type="match status" value="1"/>
</dbReference>
<dbReference type="PANTHER" id="PTHR46797">
    <property type="entry name" value="HTH-TYPE TRANSCRIPTIONAL REGULATOR"/>
    <property type="match status" value="1"/>
</dbReference>
<dbReference type="Gene3D" id="1.10.260.40">
    <property type="entry name" value="lambda repressor-like DNA-binding domains"/>
    <property type="match status" value="1"/>
</dbReference>
<dbReference type="AlphaFoldDB" id="A0A1H1NK43"/>
<dbReference type="SMART" id="SM00530">
    <property type="entry name" value="HTH_XRE"/>
    <property type="match status" value="1"/>
</dbReference>
<proteinExistence type="predicted"/>
<evidence type="ECO:0000256" key="1">
    <source>
        <dbReference type="ARBA" id="ARBA00023125"/>
    </source>
</evidence>
<dbReference type="PROSITE" id="PS50943">
    <property type="entry name" value="HTH_CROC1"/>
    <property type="match status" value="1"/>
</dbReference>
<dbReference type="InterPro" id="IPR010982">
    <property type="entry name" value="Lambda_DNA-bd_dom_sf"/>
</dbReference>
<dbReference type="PANTHER" id="PTHR46797:SF1">
    <property type="entry name" value="METHYLPHOSPHONATE SYNTHASE"/>
    <property type="match status" value="1"/>
</dbReference>
<dbReference type="RefSeq" id="WP_091726548.1">
    <property type="nucleotide sequence ID" value="NZ_LT629757.1"/>
</dbReference>
<dbReference type="Pfam" id="PF07883">
    <property type="entry name" value="Cupin_2"/>
    <property type="match status" value="1"/>
</dbReference>
<dbReference type="Pfam" id="PF01381">
    <property type="entry name" value="HTH_3"/>
    <property type="match status" value="1"/>
</dbReference>
<dbReference type="InterPro" id="IPR014710">
    <property type="entry name" value="RmlC-like_jellyroll"/>
</dbReference>
<dbReference type="InterPro" id="IPR001387">
    <property type="entry name" value="Cro/C1-type_HTH"/>
</dbReference>
<dbReference type="GO" id="GO:0003677">
    <property type="term" value="F:DNA binding"/>
    <property type="evidence" value="ECO:0007669"/>
    <property type="project" value="UniProtKB-KW"/>
</dbReference>
<dbReference type="EMBL" id="LT629757">
    <property type="protein sequence ID" value="SDR99230.1"/>
    <property type="molecule type" value="Genomic_DNA"/>
</dbReference>
<dbReference type="STRING" id="642780.SAMN04488570_0894"/>
<evidence type="ECO:0000313" key="4">
    <source>
        <dbReference type="Proteomes" id="UP000198859"/>
    </source>
</evidence>
<dbReference type="SUPFAM" id="SSF47413">
    <property type="entry name" value="lambda repressor-like DNA-binding domains"/>
    <property type="match status" value="1"/>
</dbReference>
<protein>
    <submittedName>
        <fullName evidence="3">Helix-turn-helix domain-containing protein</fullName>
    </submittedName>
</protein>
<feature type="domain" description="HTH cro/C1-type" evidence="2">
    <location>
        <begin position="15"/>
        <end position="69"/>
    </location>
</feature>
<name>A0A1H1NK43_9ACTN</name>
<dbReference type="GO" id="GO:0005829">
    <property type="term" value="C:cytosol"/>
    <property type="evidence" value="ECO:0007669"/>
    <property type="project" value="TreeGrafter"/>
</dbReference>
<dbReference type="InterPro" id="IPR013096">
    <property type="entry name" value="Cupin_2"/>
</dbReference>
<dbReference type="CDD" id="cd00093">
    <property type="entry name" value="HTH_XRE"/>
    <property type="match status" value="1"/>
</dbReference>
<keyword evidence="1" id="KW-0238">DNA-binding</keyword>
<gene>
    <name evidence="3" type="ORF">SAMN04488570_0894</name>
</gene>
<dbReference type="SUPFAM" id="SSF51182">
    <property type="entry name" value="RmlC-like cupins"/>
    <property type="match status" value="1"/>
</dbReference>
<dbReference type="Gene3D" id="2.60.120.10">
    <property type="entry name" value="Jelly Rolls"/>
    <property type="match status" value="1"/>
</dbReference>
<keyword evidence="4" id="KW-1185">Reference proteome</keyword>
<dbReference type="InterPro" id="IPR050807">
    <property type="entry name" value="TransReg_Diox_bact_type"/>
</dbReference>
<evidence type="ECO:0000313" key="3">
    <source>
        <dbReference type="EMBL" id="SDR99230.1"/>
    </source>
</evidence>
<organism evidence="3 4">
    <name type="scientific">Nocardioides scoriae</name>
    <dbReference type="NCBI Taxonomy" id="642780"/>
    <lineage>
        <taxon>Bacteria</taxon>
        <taxon>Bacillati</taxon>
        <taxon>Actinomycetota</taxon>
        <taxon>Actinomycetes</taxon>
        <taxon>Propionibacteriales</taxon>
        <taxon>Nocardioidaceae</taxon>
        <taxon>Nocardioides</taxon>
    </lineage>
</organism>
<dbReference type="GO" id="GO:0003700">
    <property type="term" value="F:DNA-binding transcription factor activity"/>
    <property type="evidence" value="ECO:0007669"/>
    <property type="project" value="TreeGrafter"/>
</dbReference>
<dbReference type="InterPro" id="IPR011051">
    <property type="entry name" value="RmlC_Cupin_sf"/>
</dbReference>
<sequence length="197" mass="21854">MDELDDVLDSVGPRLRALRLEAELTLADLSGTTGISVSTLSRLESGGRRPTLELLLPLARAHGLALDDLVDTSGADDPRVVQRGVTRGGMTMVPLSRRAGGLQAYKLTIAPGRRRRTPDPQTHEGYEWLYVLDGRLRMVLGEHDVVLEPGEVAEFDTRLPHWFGGADERRVEFLSIFGREGERMHTRARSTDTRAED</sequence>
<dbReference type="Proteomes" id="UP000198859">
    <property type="component" value="Chromosome I"/>
</dbReference>
<evidence type="ECO:0000259" key="2">
    <source>
        <dbReference type="PROSITE" id="PS50943"/>
    </source>
</evidence>
<reference evidence="4" key="1">
    <citation type="submission" date="2016-10" db="EMBL/GenBank/DDBJ databases">
        <authorList>
            <person name="Varghese N."/>
            <person name="Submissions S."/>
        </authorList>
    </citation>
    <scope>NUCLEOTIDE SEQUENCE [LARGE SCALE GENOMIC DNA]</scope>
    <source>
        <strain evidence="4">DSM 22127</strain>
    </source>
</reference>